<reference evidence="3 4" key="1">
    <citation type="submission" date="2024-11" db="EMBL/GenBank/DDBJ databases">
        <title>Chromosome-level genome assembly of the freshwater bivalve Anodonta woodiana.</title>
        <authorList>
            <person name="Chen X."/>
        </authorList>
    </citation>
    <scope>NUCLEOTIDE SEQUENCE [LARGE SCALE GENOMIC DNA]</scope>
    <source>
        <strain evidence="3">MN2024</strain>
        <tissue evidence="3">Gills</tissue>
    </source>
</reference>
<protein>
    <recommendedName>
        <fullName evidence="5">Coiled-coil domain-containing protein 130</fullName>
    </recommendedName>
</protein>
<dbReference type="EMBL" id="JBJQND010000008">
    <property type="protein sequence ID" value="KAL3869786.1"/>
    <property type="molecule type" value="Genomic_DNA"/>
</dbReference>
<evidence type="ECO:0000313" key="3">
    <source>
        <dbReference type="EMBL" id="KAL3869786.1"/>
    </source>
</evidence>
<organism evidence="3 4">
    <name type="scientific">Sinanodonta woodiana</name>
    <name type="common">Chinese pond mussel</name>
    <name type="synonym">Anodonta woodiana</name>
    <dbReference type="NCBI Taxonomy" id="1069815"/>
    <lineage>
        <taxon>Eukaryota</taxon>
        <taxon>Metazoa</taxon>
        <taxon>Spiralia</taxon>
        <taxon>Lophotrochozoa</taxon>
        <taxon>Mollusca</taxon>
        <taxon>Bivalvia</taxon>
        <taxon>Autobranchia</taxon>
        <taxon>Heteroconchia</taxon>
        <taxon>Palaeoheterodonta</taxon>
        <taxon>Unionida</taxon>
        <taxon>Unionoidea</taxon>
        <taxon>Unionidae</taxon>
        <taxon>Unioninae</taxon>
        <taxon>Sinanodonta</taxon>
    </lineage>
</organism>
<gene>
    <name evidence="3" type="ORF">ACJMK2_042423</name>
</gene>
<evidence type="ECO:0000256" key="1">
    <source>
        <dbReference type="ARBA" id="ARBA00005595"/>
    </source>
</evidence>
<evidence type="ECO:0008006" key="5">
    <source>
        <dbReference type="Google" id="ProtNLM"/>
    </source>
</evidence>
<dbReference type="AlphaFoldDB" id="A0ABD3W8S6"/>
<sequence>MAERKAVNKYYPPDWDPSKGSINDYVGQHPLRDRAKKLHMGILVIRFEMPYNIWCDGCNSHIGMGVRYNAEKKKVGNYFSTPIYQFRMKCHLCNNYFEIKTDPKNHDYVIVTGARRKEQRWDPKENEQIVPEDKATQKKLATDAMFKLEHGTDDQQKGKAVIMGLSQIEYRRSEWKDDYLLNKLARNKFRSEKKAVQTAKEADKKLLERSSLDIPLLQEKEEDIKLAGLIKYSTVQSYDEKQLEKRKEIEKRPFFSSAMSPKNRLDLIKNKLRVPAVGSLAFDTQHSASKPLTNIKLGIKRKSEKVTNVQRTKCVKSDSSDRNNDILKNNTAENNLKKPETVATEINISEDKIKNYGNQYIHLHSPICADSADTRNHAKTESIYKSEKGIPGGSDSEVMDKSKDWSSAISDGLYQTDADNSLSHVTGHGALSLVSAYVDSDSQD</sequence>
<name>A0ABD3W8S6_SINWO</name>
<comment type="caution">
    <text evidence="3">The sequence shown here is derived from an EMBL/GenBank/DDBJ whole genome shotgun (WGS) entry which is preliminary data.</text>
</comment>
<evidence type="ECO:0000256" key="2">
    <source>
        <dbReference type="SAM" id="MobiDB-lite"/>
    </source>
</evidence>
<proteinExistence type="inferred from homology"/>
<evidence type="ECO:0000313" key="4">
    <source>
        <dbReference type="Proteomes" id="UP001634394"/>
    </source>
</evidence>
<dbReference type="InterPro" id="IPR007590">
    <property type="entry name" value="Saf4/Yju2"/>
</dbReference>
<dbReference type="PANTHER" id="PTHR12111:SF2">
    <property type="entry name" value="SPLICING FACTOR YJU2B-RELATED"/>
    <property type="match status" value="1"/>
</dbReference>
<dbReference type="Pfam" id="PF04502">
    <property type="entry name" value="Saf4_Yju2"/>
    <property type="match status" value="1"/>
</dbReference>
<keyword evidence="4" id="KW-1185">Reference proteome</keyword>
<dbReference type="Proteomes" id="UP001634394">
    <property type="component" value="Unassembled WGS sequence"/>
</dbReference>
<accession>A0ABD3W8S6</accession>
<feature type="region of interest" description="Disordered" evidence="2">
    <location>
        <begin position="381"/>
        <end position="402"/>
    </location>
</feature>
<dbReference type="PANTHER" id="PTHR12111">
    <property type="entry name" value="SPLICING FACTOR YJU2"/>
    <property type="match status" value="1"/>
</dbReference>
<comment type="similarity">
    <text evidence="1">Belongs to the CWC16 family.</text>
</comment>